<comment type="similarity">
    <text evidence="2">Belongs to the AIM9 family.</text>
</comment>
<evidence type="ECO:0000256" key="3">
    <source>
        <dbReference type="ARBA" id="ARBA00016197"/>
    </source>
</evidence>
<dbReference type="RefSeq" id="XP_003011345.1">
    <property type="nucleotide sequence ID" value="XM_003011299.1"/>
</dbReference>
<evidence type="ECO:0000313" key="9">
    <source>
        <dbReference type="EMBL" id="EFE30705.1"/>
    </source>
</evidence>
<evidence type="ECO:0000256" key="6">
    <source>
        <dbReference type="ARBA" id="ARBA00031849"/>
    </source>
</evidence>
<dbReference type="PANTHER" id="PTHR36091:SF1">
    <property type="entry name" value="ALTERED INHERITANCE OF MITOCHONDRIA PROTEIN 9, MITOCHONDRIAL"/>
    <property type="match status" value="1"/>
</dbReference>
<dbReference type="HOGENOM" id="CLU_019189_13_1_1"/>
<feature type="region of interest" description="Disordered" evidence="7">
    <location>
        <begin position="553"/>
        <end position="575"/>
    </location>
</feature>
<dbReference type="KEGG" id="abe:ARB_02404"/>
<dbReference type="PANTHER" id="PTHR36091">
    <property type="entry name" value="ALTERED INHERITANCE OF MITOCHONDRIA PROTEIN 9, MITOCHONDRIAL"/>
    <property type="match status" value="1"/>
</dbReference>
<reference evidence="10" key="1">
    <citation type="journal article" date="2011" name="Genome Biol.">
        <title>Comparative and functional genomics provide insights into the pathogenicity of dermatophytic fungi.</title>
        <authorList>
            <person name="Burmester A."/>
            <person name="Shelest E."/>
            <person name="Gloeckner G."/>
            <person name="Heddergott C."/>
            <person name="Schindler S."/>
            <person name="Staib P."/>
            <person name="Heidel A."/>
            <person name="Felder M."/>
            <person name="Petzold A."/>
            <person name="Szafranski K."/>
            <person name="Feuermann M."/>
            <person name="Pedruzzi I."/>
            <person name="Priebe S."/>
            <person name="Groth M."/>
            <person name="Winkler R."/>
            <person name="Li W."/>
            <person name="Kniemeyer O."/>
            <person name="Schroeckh V."/>
            <person name="Hertweck C."/>
            <person name="Hube B."/>
            <person name="White T.C."/>
            <person name="Platzer M."/>
            <person name="Guthke R."/>
            <person name="Heitman J."/>
            <person name="Woestemeyer J."/>
            <person name="Zipfel P.F."/>
            <person name="Monod M."/>
            <person name="Brakhage A.A."/>
        </authorList>
    </citation>
    <scope>NUCLEOTIDE SEQUENCE [LARGE SCALE GENOMIC DNA]</scope>
    <source>
        <strain evidence="10">ATCC MYA-4681 / CBS 112371</strain>
    </source>
</reference>
<dbReference type="GeneID" id="9524246"/>
<evidence type="ECO:0000256" key="4">
    <source>
        <dbReference type="ARBA" id="ARBA00022946"/>
    </source>
</evidence>
<dbReference type="GO" id="GO:0005739">
    <property type="term" value="C:mitochondrion"/>
    <property type="evidence" value="ECO:0007669"/>
    <property type="project" value="UniProtKB-SubCell"/>
</dbReference>
<dbReference type="Gene3D" id="3.90.1200.10">
    <property type="match status" value="1"/>
</dbReference>
<evidence type="ECO:0000313" key="10">
    <source>
        <dbReference type="Proteomes" id="UP000008866"/>
    </source>
</evidence>
<dbReference type="AlphaFoldDB" id="D4B1S3"/>
<dbReference type="Proteomes" id="UP000008866">
    <property type="component" value="Unassembled WGS sequence"/>
</dbReference>
<comment type="subcellular location">
    <subcellularLocation>
        <location evidence="1">Mitochondrion</location>
    </subcellularLocation>
</comment>
<evidence type="ECO:0000259" key="8">
    <source>
        <dbReference type="Pfam" id="PF01636"/>
    </source>
</evidence>
<gene>
    <name evidence="9" type="ORF">ARB_02404</name>
</gene>
<comment type="caution">
    <text evidence="9">The sequence shown here is derived from an EMBL/GenBank/DDBJ whole genome shotgun (WGS) entry which is preliminary data.</text>
</comment>
<keyword evidence="10" id="KW-1185">Reference proteome</keyword>
<evidence type="ECO:0000256" key="2">
    <source>
        <dbReference type="ARBA" id="ARBA00005543"/>
    </source>
</evidence>
<dbReference type="SUPFAM" id="SSF56112">
    <property type="entry name" value="Protein kinase-like (PK-like)"/>
    <property type="match status" value="1"/>
</dbReference>
<proteinExistence type="inferred from homology"/>
<sequence length="575" mass="64729">MNIFRRRTTLIIHDLLVSTQLGQKQLFSIFPCRTNFHSCPQAAAGNREYPNQDLLFQYTSGRWLWGEKEQLAARYVEFDVAALCQAAADAVGSRSCTDITKLTEGDFNKVMLLTMDDGKEVIAKIPNPNAGRPHFVTSSEVATMDFVSTYSTEHTSLNPESRLIFHVYYTSKSKVGAEYIFMEKAKGIPLSKIWDDIDVIQKSKIVENIVLFEKSLALNPFPAYGSLYYSDGDTTEGFAESGFTVGPTNNRKYFDDGRRSLTLDQDYITANAKRERASITSLGASPRLQGICHGPGLYQPSQTAKLRALDLYLSISKYILPKNKETHKGVLWHPDLHTDNIFVDPQDPTKITCLIDWQAVHIAPLFLQARRPAFLDFDGPLPERLKFPSLPENFDDLQPEEKLKVKKLRDEQALYVLYEIELLRQCRAAGSALHGRDTLVSRLTGLAGSVFTDGEPVVLGYLMQAVDRWGEIVGKDTAGDPIIPCPIAFTDAERTKQRVDQQRWEKGVELMDDVVQSLGAYSGWDGFVSHDDYEAKKQQVIASRDAFLQRMAGSDEDRRAKWSKAWPFPGTSRVD</sequence>
<dbReference type="eggNOG" id="ENOG502QV1E">
    <property type="taxonomic scope" value="Eukaryota"/>
</dbReference>
<dbReference type="InterPro" id="IPR011009">
    <property type="entry name" value="Kinase-like_dom_sf"/>
</dbReference>
<protein>
    <recommendedName>
        <fullName evidence="3">Altered inheritance of mitochondria protein 9, mitochondrial</fullName>
    </recommendedName>
    <alternativeName>
        <fullName evidence="6">Found in mitochondrial proteome protein 29</fullName>
    </alternativeName>
</protein>
<dbReference type="InterPro" id="IPR051035">
    <property type="entry name" value="Mito_inheritance_9"/>
</dbReference>
<dbReference type="InterPro" id="IPR002575">
    <property type="entry name" value="Aminoglycoside_PTrfase"/>
</dbReference>
<dbReference type="OMA" id="WDGFVSH"/>
<accession>D4B1S3</accession>
<evidence type="ECO:0000256" key="1">
    <source>
        <dbReference type="ARBA" id="ARBA00004173"/>
    </source>
</evidence>
<name>D4B1S3_ARTBC</name>
<evidence type="ECO:0000256" key="5">
    <source>
        <dbReference type="ARBA" id="ARBA00023128"/>
    </source>
</evidence>
<organism evidence="9 10">
    <name type="scientific">Arthroderma benhamiae (strain ATCC MYA-4681 / CBS 112371)</name>
    <name type="common">Trichophyton mentagrophytes</name>
    <dbReference type="NCBI Taxonomy" id="663331"/>
    <lineage>
        <taxon>Eukaryota</taxon>
        <taxon>Fungi</taxon>
        <taxon>Dikarya</taxon>
        <taxon>Ascomycota</taxon>
        <taxon>Pezizomycotina</taxon>
        <taxon>Eurotiomycetes</taxon>
        <taxon>Eurotiomycetidae</taxon>
        <taxon>Onygenales</taxon>
        <taxon>Arthrodermataceae</taxon>
        <taxon>Trichophyton</taxon>
    </lineage>
</organism>
<keyword evidence="4" id="KW-0809">Transit peptide</keyword>
<feature type="domain" description="Aminoglycoside phosphotransferase" evidence="8">
    <location>
        <begin position="320"/>
        <end position="365"/>
    </location>
</feature>
<keyword evidence="5" id="KW-0496">Mitochondrion</keyword>
<dbReference type="Pfam" id="PF01636">
    <property type="entry name" value="APH"/>
    <property type="match status" value="1"/>
</dbReference>
<dbReference type="EMBL" id="ABSU01000027">
    <property type="protein sequence ID" value="EFE30705.1"/>
    <property type="molecule type" value="Genomic_DNA"/>
</dbReference>
<evidence type="ECO:0000256" key="7">
    <source>
        <dbReference type="SAM" id="MobiDB-lite"/>
    </source>
</evidence>